<accession>A0A915IUK7</accession>
<organism evidence="2 3">
    <name type="scientific">Romanomermis culicivorax</name>
    <name type="common">Nematode worm</name>
    <dbReference type="NCBI Taxonomy" id="13658"/>
    <lineage>
        <taxon>Eukaryota</taxon>
        <taxon>Metazoa</taxon>
        <taxon>Ecdysozoa</taxon>
        <taxon>Nematoda</taxon>
        <taxon>Enoplea</taxon>
        <taxon>Dorylaimia</taxon>
        <taxon>Mermithida</taxon>
        <taxon>Mermithoidea</taxon>
        <taxon>Mermithidae</taxon>
        <taxon>Romanomermis</taxon>
    </lineage>
</organism>
<feature type="chain" id="PRO_5037619581" evidence="1">
    <location>
        <begin position="17"/>
        <end position="75"/>
    </location>
</feature>
<evidence type="ECO:0000313" key="3">
    <source>
        <dbReference type="WBParaSite" id="nRc.2.0.1.t17502-RA"/>
    </source>
</evidence>
<name>A0A915IUK7_ROMCU</name>
<evidence type="ECO:0000256" key="1">
    <source>
        <dbReference type="SAM" id="SignalP"/>
    </source>
</evidence>
<evidence type="ECO:0000313" key="2">
    <source>
        <dbReference type="Proteomes" id="UP000887565"/>
    </source>
</evidence>
<dbReference type="Proteomes" id="UP000887565">
    <property type="component" value="Unplaced"/>
</dbReference>
<sequence length="75" mass="8455">MIVTIFIILTSKAAVADSVDLSPPPSANLTDTSSTGNFSAFENRIRRKMAIAGIKSFFRRLRHRMENAIDRRIYP</sequence>
<keyword evidence="2" id="KW-1185">Reference proteome</keyword>
<proteinExistence type="predicted"/>
<reference evidence="3" key="1">
    <citation type="submission" date="2022-11" db="UniProtKB">
        <authorList>
            <consortium name="WormBaseParasite"/>
        </authorList>
    </citation>
    <scope>IDENTIFICATION</scope>
</reference>
<feature type="signal peptide" evidence="1">
    <location>
        <begin position="1"/>
        <end position="16"/>
    </location>
</feature>
<protein>
    <submittedName>
        <fullName evidence="3">Uncharacterized protein</fullName>
    </submittedName>
</protein>
<dbReference type="AlphaFoldDB" id="A0A915IUK7"/>
<dbReference type="WBParaSite" id="nRc.2.0.1.t17502-RA">
    <property type="protein sequence ID" value="nRc.2.0.1.t17502-RA"/>
    <property type="gene ID" value="nRc.2.0.1.g17502"/>
</dbReference>
<keyword evidence="1" id="KW-0732">Signal</keyword>